<dbReference type="Pfam" id="PF07707">
    <property type="entry name" value="BACK"/>
    <property type="match status" value="1"/>
</dbReference>
<dbReference type="Gene3D" id="2.120.10.80">
    <property type="entry name" value="Kelch-type beta propeller"/>
    <property type="match status" value="1"/>
</dbReference>
<accession>T1FR69</accession>
<dbReference type="Pfam" id="PF07646">
    <property type="entry name" value="Kelch_2"/>
    <property type="match status" value="1"/>
</dbReference>
<dbReference type="EMBL" id="KB097639">
    <property type="protein sequence ID" value="ESN92750.1"/>
    <property type="molecule type" value="Genomic_DNA"/>
</dbReference>
<reference evidence="6" key="1">
    <citation type="submission" date="2012-12" db="EMBL/GenBank/DDBJ databases">
        <authorList>
            <person name="Hellsten U."/>
            <person name="Grimwood J."/>
            <person name="Chapman J.A."/>
            <person name="Shapiro H."/>
            <person name="Aerts A."/>
            <person name="Otillar R.P."/>
            <person name="Terry A.Y."/>
            <person name="Boore J.L."/>
            <person name="Simakov O."/>
            <person name="Marletaz F."/>
            <person name="Cho S.-J."/>
            <person name="Edsinger-Gonzales E."/>
            <person name="Havlak P."/>
            <person name="Kuo D.-H."/>
            <person name="Larsson T."/>
            <person name="Lv J."/>
            <person name="Arendt D."/>
            <person name="Savage R."/>
            <person name="Osoegawa K."/>
            <person name="de Jong P."/>
            <person name="Lindberg D.R."/>
            <person name="Seaver E.C."/>
            <person name="Weisblat D.A."/>
            <person name="Putnam N.H."/>
            <person name="Grigoriev I.V."/>
            <person name="Rokhsar D.S."/>
        </authorList>
    </citation>
    <scope>NUCLEOTIDE SEQUENCE</scope>
</reference>
<dbReference type="Pfam" id="PF01344">
    <property type="entry name" value="Kelch_1"/>
    <property type="match status" value="2"/>
</dbReference>
<reference evidence="4 6" key="2">
    <citation type="journal article" date="2013" name="Nature">
        <title>Insights into bilaterian evolution from three spiralian genomes.</title>
        <authorList>
            <person name="Simakov O."/>
            <person name="Marletaz F."/>
            <person name="Cho S.J."/>
            <person name="Edsinger-Gonzales E."/>
            <person name="Havlak P."/>
            <person name="Hellsten U."/>
            <person name="Kuo D.H."/>
            <person name="Larsson T."/>
            <person name="Lv J."/>
            <person name="Arendt D."/>
            <person name="Savage R."/>
            <person name="Osoegawa K."/>
            <person name="de Jong P."/>
            <person name="Grimwood J."/>
            <person name="Chapman J.A."/>
            <person name="Shapiro H."/>
            <person name="Aerts A."/>
            <person name="Otillar R.P."/>
            <person name="Terry A.Y."/>
            <person name="Boore J.L."/>
            <person name="Grigoriev I.V."/>
            <person name="Lindberg D.R."/>
            <person name="Seaver E.C."/>
            <person name="Weisblat D.A."/>
            <person name="Putnam N.H."/>
            <person name="Rokhsar D.S."/>
        </authorList>
    </citation>
    <scope>NUCLEOTIDE SEQUENCE</scope>
</reference>
<organism evidence="5 6">
    <name type="scientific">Helobdella robusta</name>
    <name type="common">Californian leech</name>
    <dbReference type="NCBI Taxonomy" id="6412"/>
    <lineage>
        <taxon>Eukaryota</taxon>
        <taxon>Metazoa</taxon>
        <taxon>Spiralia</taxon>
        <taxon>Lophotrochozoa</taxon>
        <taxon>Annelida</taxon>
        <taxon>Clitellata</taxon>
        <taxon>Hirudinea</taxon>
        <taxon>Rhynchobdellida</taxon>
        <taxon>Glossiphoniidae</taxon>
        <taxon>Helobdella</taxon>
    </lineage>
</organism>
<dbReference type="RefSeq" id="XP_009029052.1">
    <property type="nucleotide sequence ID" value="XM_009030804.1"/>
</dbReference>
<dbReference type="eggNOG" id="KOG4441">
    <property type="taxonomic scope" value="Eukaryota"/>
</dbReference>
<gene>
    <name evidence="5" type="primary">20211316</name>
    <name evidence="4" type="ORF">HELRODRAFT_189601</name>
</gene>
<evidence type="ECO:0000313" key="6">
    <source>
        <dbReference type="Proteomes" id="UP000015101"/>
    </source>
</evidence>
<evidence type="ECO:0000256" key="2">
    <source>
        <dbReference type="ARBA" id="ARBA00022737"/>
    </source>
</evidence>
<dbReference type="PANTHER" id="PTHR45632:SF3">
    <property type="entry name" value="KELCH-LIKE PROTEIN 32"/>
    <property type="match status" value="1"/>
</dbReference>
<proteinExistence type="predicted"/>
<evidence type="ECO:0000313" key="5">
    <source>
        <dbReference type="EnsemblMetazoa" id="HelroP189601"/>
    </source>
</evidence>
<dbReference type="Gene3D" id="1.25.40.420">
    <property type="match status" value="1"/>
</dbReference>
<dbReference type="InterPro" id="IPR006652">
    <property type="entry name" value="Kelch_1"/>
</dbReference>
<dbReference type="SMART" id="SM00875">
    <property type="entry name" value="BACK"/>
    <property type="match status" value="1"/>
</dbReference>
<dbReference type="OrthoDB" id="45365at2759"/>
<dbReference type="InParanoid" id="T1FR69"/>
<dbReference type="SMART" id="SM00612">
    <property type="entry name" value="Kelch"/>
    <property type="match status" value="3"/>
</dbReference>
<dbReference type="Proteomes" id="UP000015101">
    <property type="component" value="Unassembled WGS sequence"/>
</dbReference>
<dbReference type="GeneID" id="20211316"/>
<dbReference type="KEGG" id="hro:HELRODRAFT_189601"/>
<dbReference type="AlphaFoldDB" id="T1FR69"/>
<dbReference type="EMBL" id="AMQM01001859">
    <property type="status" value="NOT_ANNOTATED_CDS"/>
    <property type="molecule type" value="Genomic_DNA"/>
</dbReference>
<protein>
    <recommendedName>
        <fullName evidence="3">BACK domain-containing protein</fullName>
    </recommendedName>
</protein>
<dbReference type="PIRSF" id="PIRSF037037">
    <property type="entry name" value="Kelch-like_protein_gigaxonin"/>
    <property type="match status" value="1"/>
</dbReference>
<dbReference type="EnsemblMetazoa" id="HelroT189601">
    <property type="protein sequence ID" value="HelroP189601"/>
    <property type="gene ID" value="HelroG189601"/>
</dbReference>
<dbReference type="STRING" id="6412.T1FR69"/>
<evidence type="ECO:0000313" key="4">
    <source>
        <dbReference type="EMBL" id="ESN92750.1"/>
    </source>
</evidence>
<dbReference type="Gene3D" id="3.30.710.10">
    <property type="entry name" value="Potassium Channel Kv1.1, Chain A"/>
    <property type="match status" value="1"/>
</dbReference>
<keyword evidence="2" id="KW-0677">Repeat</keyword>
<keyword evidence="1" id="KW-0880">Kelch repeat</keyword>
<dbReference type="InterPro" id="IPR017096">
    <property type="entry name" value="BTB-kelch_protein"/>
</dbReference>
<sequence length="654" mass="74618">MGKTEENCKLTGEIILISQTGSHHSVDKVLFHQASAYYQALINSNMKDAHFKELTLECLSECGLVEVKEYLSNFQIDKKEFKGQTTLTFSKIINEKSLIEVEEGLKGAHYLQINGMVAQYLQLLLKHLKDTTWLHILDLSNRYSLDEVAEKTLDFVCENFKSLTDHPDMLLLSQNEVSYFVESDLINAHSEIDIFNFVIKWISYDDSRKYCAEELLAKIRYSLMTVNERCESSDVLDKMNICFQHVEHNARLRNTVGVALALGGFTQKEFSTNRFQLLPLDNLLKACECNRNLDESEQTSPESNNDKSGCMRTRCSNNGSVVFRSNKKQKLPNTLCEHGACVIDNCLYVAGGQEHYCTDGRYTTNKVYVFNPVHSIWSQCSKMHVPRSLFYLGELAGHMYAVSGYTAPNTDTPTVEKYIPTEDRWCMLAPLPVRVHELAGCVRAGKLYVSGGFRGPDSGHVDLVWSYDPARDEWCSMTPLLTARSYHAMTSVGSKLVVVGGVRYLGDDTFKDLMDGEIFDFETSQWTTMLRLKMPACCSPYLLIDNCLYLFGGHSFEDSVDHNYIQKINLSKYTKETTVNACSSITDIDTCKSAEFNNYMYHLLDDDTKRRRTTCVDDDGDDVDCKTYKYEAQRIFYFSICIMNLTKRFVGQFR</sequence>
<keyword evidence="6" id="KW-1185">Reference proteome</keyword>
<dbReference type="InterPro" id="IPR011333">
    <property type="entry name" value="SKP1/BTB/POZ_sf"/>
</dbReference>
<dbReference type="InterPro" id="IPR015915">
    <property type="entry name" value="Kelch-typ_b-propeller"/>
</dbReference>
<dbReference type="PANTHER" id="PTHR45632">
    <property type="entry name" value="LD33804P"/>
    <property type="match status" value="1"/>
</dbReference>
<dbReference type="InterPro" id="IPR011705">
    <property type="entry name" value="BACK"/>
</dbReference>
<dbReference type="CTD" id="20211316"/>
<evidence type="ECO:0000256" key="1">
    <source>
        <dbReference type="ARBA" id="ARBA00022441"/>
    </source>
</evidence>
<evidence type="ECO:0000259" key="3">
    <source>
        <dbReference type="SMART" id="SM00875"/>
    </source>
</evidence>
<dbReference type="HOGENOM" id="CLU_018559_0_0_1"/>
<reference evidence="5" key="3">
    <citation type="submission" date="2015-06" db="UniProtKB">
        <authorList>
            <consortium name="EnsemblMetazoa"/>
        </authorList>
    </citation>
    <scope>IDENTIFICATION</scope>
</reference>
<name>T1FR69_HELRO</name>
<dbReference type="SUPFAM" id="SSF117281">
    <property type="entry name" value="Kelch motif"/>
    <property type="match status" value="1"/>
</dbReference>
<dbReference type="InterPro" id="IPR011498">
    <property type="entry name" value="Kelch_2"/>
</dbReference>
<feature type="domain" description="BACK" evidence="3">
    <location>
        <begin position="133"/>
        <end position="234"/>
    </location>
</feature>